<dbReference type="RefSeq" id="WP_194450906.1">
    <property type="nucleotide sequence ID" value="NZ_CP063849.1"/>
</dbReference>
<dbReference type="EMBL" id="CP063849">
    <property type="protein sequence ID" value="QOY89244.1"/>
    <property type="molecule type" value="Genomic_DNA"/>
</dbReference>
<protein>
    <recommendedName>
        <fullName evidence="4">PEP-CTERM protein-sorting domain-containing protein</fullName>
    </recommendedName>
</protein>
<feature type="chain" id="PRO_5032608887" description="PEP-CTERM protein-sorting domain-containing protein" evidence="1">
    <location>
        <begin position="25"/>
        <end position="228"/>
    </location>
</feature>
<sequence length="228" mass="24053">MVANLLRCGVFILLAMAFTPVATAGGPLDPAPGPWSLAREQGCANGNIADCYLWVLDPPYIQSITVDLLYDPTKMTIIDTGFLCDFAKPGTGSCPTTLPGTTGDGTSTILGDPIDGSFVSLVMGPGSLSLTYTPPPNAVQPGPDRNFFGIMFTSPYQNVRFEMTPGVYDFFQASTSCTVADPLGTCGSDSPIYGATFLTPEPQSWVLTSAGLLLLLGLTLRRRGLPAR</sequence>
<proteinExistence type="predicted"/>
<organism evidence="2 3">
    <name type="scientific">Paludibaculum fermentans</name>
    <dbReference type="NCBI Taxonomy" id="1473598"/>
    <lineage>
        <taxon>Bacteria</taxon>
        <taxon>Pseudomonadati</taxon>
        <taxon>Acidobacteriota</taxon>
        <taxon>Terriglobia</taxon>
        <taxon>Bryobacterales</taxon>
        <taxon>Bryobacteraceae</taxon>
        <taxon>Paludibaculum</taxon>
    </lineage>
</organism>
<reference evidence="2 3" key="1">
    <citation type="submission" date="2020-10" db="EMBL/GenBank/DDBJ databases">
        <title>Complete genome sequence of Paludibaculum fermentans P105T, a facultatively anaerobic acidobacterium capable of dissimilatory Fe(III) reduction.</title>
        <authorList>
            <person name="Dedysh S.N."/>
            <person name="Beletsky A.V."/>
            <person name="Kulichevskaya I.S."/>
            <person name="Mardanov A.V."/>
            <person name="Ravin N.V."/>
        </authorList>
    </citation>
    <scope>NUCLEOTIDE SEQUENCE [LARGE SCALE GENOMIC DNA]</scope>
    <source>
        <strain evidence="2 3">P105</strain>
    </source>
</reference>
<evidence type="ECO:0000313" key="3">
    <source>
        <dbReference type="Proteomes" id="UP000593892"/>
    </source>
</evidence>
<dbReference type="AlphaFoldDB" id="A0A7S7SLC8"/>
<evidence type="ECO:0000256" key="1">
    <source>
        <dbReference type="SAM" id="SignalP"/>
    </source>
</evidence>
<evidence type="ECO:0000313" key="2">
    <source>
        <dbReference type="EMBL" id="QOY89244.1"/>
    </source>
</evidence>
<gene>
    <name evidence="2" type="ORF">IRI77_04620</name>
</gene>
<accession>A0A7S7SLC8</accession>
<keyword evidence="1" id="KW-0732">Signal</keyword>
<feature type="signal peptide" evidence="1">
    <location>
        <begin position="1"/>
        <end position="24"/>
    </location>
</feature>
<name>A0A7S7SLC8_PALFE</name>
<dbReference type="KEGG" id="pfer:IRI77_04620"/>
<dbReference type="Proteomes" id="UP000593892">
    <property type="component" value="Chromosome"/>
</dbReference>
<keyword evidence="3" id="KW-1185">Reference proteome</keyword>
<evidence type="ECO:0008006" key="4">
    <source>
        <dbReference type="Google" id="ProtNLM"/>
    </source>
</evidence>